<feature type="non-terminal residue" evidence="2">
    <location>
        <position position="165"/>
    </location>
</feature>
<keyword evidence="3" id="KW-1185">Reference proteome</keyword>
<feature type="compositionally biased region" description="Polar residues" evidence="1">
    <location>
        <begin position="98"/>
        <end position="115"/>
    </location>
</feature>
<proteinExistence type="predicted"/>
<sequence length="165" mass="16867">MPAGGAGPKPFHPRTIPTFPVTTSVSPSGSFSPRATATAVASDSTGVQETTTKPPRGPSSAPVAASDVAPYHPSVHPPFVSNGSQGPGFPGIYASLGRSRSGSQASTPTGSQSALLGQPFRMPSALELDGALSSHPQHQHRTIKAVPQSRDSTAVVHALRTLQDK</sequence>
<feature type="region of interest" description="Disordered" evidence="1">
    <location>
        <begin position="1"/>
        <end position="152"/>
    </location>
</feature>
<dbReference type="EMBL" id="ML014188">
    <property type="protein sequence ID" value="RKP01015.1"/>
    <property type="molecule type" value="Genomic_DNA"/>
</dbReference>
<name>A0A4P9X727_9FUNG</name>
<gene>
    <name evidence="2" type="ORF">CXG81DRAFT_26268</name>
</gene>
<evidence type="ECO:0000256" key="1">
    <source>
        <dbReference type="SAM" id="MobiDB-lite"/>
    </source>
</evidence>
<feature type="compositionally biased region" description="Low complexity" evidence="1">
    <location>
        <begin position="58"/>
        <end position="70"/>
    </location>
</feature>
<dbReference type="Proteomes" id="UP000274922">
    <property type="component" value="Unassembled WGS sequence"/>
</dbReference>
<accession>A0A4P9X727</accession>
<dbReference type="AlphaFoldDB" id="A0A4P9X727"/>
<organism evidence="2 3">
    <name type="scientific">Caulochytrium protostelioides</name>
    <dbReference type="NCBI Taxonomy" id="1555241"/>
    <lineage>
        <taxon>Eukaryota</taxon>
        <taxon>Fungi</taxon>
        <taxon>Fungi incertae sedis</taxon>
        <taxon>Chytridiomycota</taxon>
        <taxon>Chytridiomycota incertae sedis</taxon>
        <taxon>Chytridiomycetes</taxon>
        <taxon>Caulochytriales</taxon>
        <taxon>Caulochytriaceae</taxon>
        <taxon>Caulochytrium</taxon>
    </lineage>
</organism>
<protein>
    <submittedName>
        <fullName evidence="2">Uncharacterized protein</fullName>
    </submittedName>
</protein>
<reference evidence="3" key="1">
    <citation type="journal article" date="2018" name="Nat. Microbiol.">
        <title>Leveraging single-cell genomics to expand the fungal tree of life.</title>
        <authorList>
            <person name="Ahrendt S.R."/>
            <person name="Quandt C.A."/>
            <person name="Ciobanu D."/>
            <person name="Clum A."/>
            <person name="Salamov A."/>
            <person name="Andreopoulos B."/>
            <person name="Cheng J.F."/>
            <person name="Woyke T."/>
            <person name="Pelin A."/>
            <person name="Henrissat B."/>
            <person name="Reynolds N.K."/>
            <person name="Benny G.L."/>
            <person name="Smith M.E."/>
            <person name="James T.Y."/>
            <person name="Grigoriev I.V."/>
        </authorList>
    </citation>
    <scope>NUCLEOTIDE SEQUENCE [LARGE SCALE GENOMIC DNA]</scope>
    <source>
        <strain evidence="3">ATCC 52028</strain>
    </source>
</reference>
<evidence type="ECO:0000313" key="3">
    <source>
        <dbReference type="Proteomes" id="UP000274922"/>
    </source>
</evidence>
<evidence type="ECO:0000313" key="2">
    <source>
        <dbReference type="EMBL" id="RKP01015.1"/>
    </source>
</evidence>
<feature type="compositionally biased region" description="Polar residues" evidence="1">
    <location>
        <begin position="20"/>
        <end position="53"/>
    </location>
</feature>